<dbReference type="AlphaFoldDB" id="A0A0B6VM83"/>
<evidence type="ECO:0000313" key="2">
    <source>
        <dbReference type="EMBL" id="BAQ25497.1"/>
    </source>
</evidence>
<protein>
    <recommendedName>
        <fullName evidence="1">Allene oxide cyclase barrel-like domain-containing protein</fullName>
    </recommendedName>
</protein>
<organism evidence="2">
    <name type="scientific">Micromonospora sp. GMKU326</name>
    <dbReference type="NCBI Taxonomy" id="718015"/>
    <lineage>
        <taxon>Bacteria</taxon>
        <taxon>Bacillati</taxon>
        <taxon>Actinomycetota</taxon>
        <taxon>Actinomycetes</taxon>
        <taxon>Micromonosporales</taxon>
        <taxon>Micromonosporaceae</taxon>
        <taxon>Micromonospora</taxon>
    </lineage>
</organism>
<dbReference type="GO" id="GO:0017000">
    <property type="term" value="P:antibiotic biosynthetic process"/>
    <property type="evidence" value="ECO:0007669"/>
    <property type="project" value="InterPro"/>
</dbReference>
<name>A0A0B6VM83_9ACTN</name>
<feature type="domain" description="Allene oxide cyclase barrel-like" evidence="1">
    <location>
        <begin position="77"/>
        <end position="184"/>
    </location>
</feature>
<accession>A0A0B6VM83</accession>
<sequence length="185" mass="19489">MPETELTDIRAELAKEQEKESDANPISTRALATAAAVAAGRIEPHEVAGADVLAECIVLDGLTEVVEKMVIHAGPDGPGPGTIAEYTDALLDAEGQRVGTITGRAVVLDMLPHMWQLHRNVTEFPDGSLEAVGVVDATSIVQGLTATIPVTGLSGRYAGRTGFRTLVLTEGDDESPRYDVTIVLC</sequence>
<dbReference type="GO" id="GO:0016853">
    <property type="term" value="F:isomerase activity"/>
    <property type="evidence" value="ECO:0007669"/>
    <property type="project" value="InterPro"/>
</dbReference>
<reference evidence="2" key="1">
    <citation type="submission" date="2015-01" db="EMBL/GenBank/DDBJ databases">
        <title>Characterization of the biosynthetic gene cluster for maklamicin, a spirotetronate-class antibiotic of the endophytic Micromonospora sp. GMKU326.</title>
        <authorList>
            <person name="Kitani S."/>
            <person name="Ratama D."/>
            <person name="Hashimoto J."/>
            <person name="Thamchaipenet A."/>
            <person name="Igarashi Y."/>
            <person name="Shin-ya K."/>
            <person name="Ikeda H."/>
            <person name="Nihira T."/>
        </authorList>
    </citation>
    <scope>NUCLEOTIDE SEQUENCE</scope>
    <source>
        <strain evidence="2">GMKU326</strain>
    </source>
</reference>
<dbReference type="InterPro" id="IPR041013">
    <property type="entry name" value="AOC-like"/>
</dbReference>
<evidence type="ECO:0000259" key="1">
    <source>
        <dbReference type="Pfam" id="PF18678"/>
    </source>
</evidence>
<dbReference type="EMBL" id="LC021382">
    <property type="protein sequence ID" value="BAQ25497.1"/>
    <property type="molecule type" value="Genomic_DNA"/>
</dbReference>
<proteinExistence type="predicted"/>
<dbReference type="Pfam" id="PF18678">
    <property type="entry name" value="AOC_like"/>
    <property type="match status" value="1"/>
</dbReference>